<proteinExistence type="predicted"/>
<evidence type="ECO:0000256" key="1">
    <source>
        <dbReference type="SAM" id="Phobius"/>
    </source>
</evidence>
<dbReference type="NCBIfam" id="TIGR03349">
    <property type="entry name" value="IV_VI_DotU"/>
    <property type="match status" value="1"/>
</dbReference>
<dbReference type="Gene3D" id="1.25.40.590">
    <property type="entry name" value="Type IV / VI secretion system, DotU"/>
    <property type="match status" value="1"/>
</dbReference>
<feature type="transmembrane region" description="Helical" evidence="1">
    <location>
        <begin position="240"/>
        <end position="263"/>
    </location>
</feature>
<protein>
    <submittedName>
        <fullName evidence="3">Type IV / VI secretion system protein, DotU family</fullName>
    </submittedName>
</protein>
<comment type="caution">
    <text evidence="3">The sequence shown here is derived from an EMBL/GenBank/DDBJ whole genome shotgun (WGS) entry which is preliminary data.</text>
</comment>
<dbReference type="EMBL" id="RBRE01000069">
    <property type="protein sequence ID" value="RMQ43329.1"/>
    <property type="molecule type" value="Genomic_DNA"/>
</dbReference>
<reference evidence="3 4" key="1">
    <citation type="submission" date="2018-08" db="EMBL/GenBank/DDBJ databases">
        <title>Recombination of ecologically and evolutionarily significant loci maintains genetic cohesion in the Pseudomonas syringae species complex.</title>
        <authorList>
            <person name="Dillon M."/>
            <person name="Thakur S."/>
            <person name="Almeida R.N.D."/>
            <person name="Weir B.S."/>
            <person name="Guttman D.S."/>
        </authorList>
    </citation>
    <scope>NUCLEOTIDE SEQUENCE [LARGE SCALE GENOMIC DNA]</scope>
    <source>
        <strain evidence="3 4">ICMP 3353</strain>
    </source>
</reference>
<keyword evidence="1" id="KW-1133">Transmembrane helix</keyword>
<dbReference type="AlphaFoldDB" id="A0A3M4LPC2"/>
<dbReference type="InterPro" id="IPR017732">
    <property type="entry name" value="T4/T6SS_DotU"/>
</dbReference>
<dbReference type="Proteomes" id="UP000277236">
    <property type="component" value="Unassembled WGS sequence"/>
</dbReference>
<dbReference type="NCBIfam" id="NF038228">
    <property type="entry name" value="IcmH_DotU_IVB"/>
    <property type="match status" value="1"/>
</dbReference>
<sequence>MRMENHQDDSLLSDEHRPETALHGALGDFSRAPGFEQLEEQLIYSARLTQEEAFSININPLVTAASDLLVQIVNLARNGAEGDLHSLNRNLAQAVRLFEVRARQNGIENDQLLAARYVLCTVIDETVLTTDWGNEWSTMSLLSRFHKETFGGEKFFQLLERLSSNPVRHLPMLELMYLCLSLGFEGKYRVMKRGNAELEMIRGGLYRQIRQLRGEVSAELSPHWHGLQGRQDSAIRSVPWWLVGLFTLVSLTVMYSGFAWVLAEQRETVLESYRQFISTALKSPDANRDLQ</sequence>
<feature type="domain" description="Type IV / VI secretion system DotU" evidence="2">
    <location>
        <begin position="60"/>
        <end position="260"/>
    </location>
</feature>
<evidence type="ECO:0000313" key="4">
    <source>
        <dbReference type="Proteomes" id="UP000277236"/>
    </source>
</evidence>
<name>A0A3M4LPC2_PSECI</name>
<organism evidence="3 4">
    <name type="scientific">Pseudomonas cichorii</name>
    <dbReference type="NCBI Taxonomy" id="36746"/>
    <lineage>
        <taxon>Bacteria</taxon>
        <taxon>Pseudomonadati</taxon>
        <taxon>Pseudomonadota</taxon>
        <taxon>Gammaproteobacteria</taxon>
        <taxon>Pseudomonadales</taxon>
        <taxon>Pseudomonadaceae</taxon>
        <taxon>Pseudomonas</taxon>
    </lineage>
</organism>
<keyword evidence="1" id="KW-0472">Membrane</keyword>
<dbReference type="InterPro" id="IPR038522">
    <property type="entry name" value="T4/T6SS_DotU_sf"/>
</dbReference>
<gene>
    <name evidence="3" type="ORF">ALQ04_01154</name>
</gene>
<evidence type="ECO:0000313" key="3">
    <source>
        <dbReference type="EMBL" id="RMQ43329.1"/>
    </source>
</evidence>
<dbReference type="Pfam" id="PF09850">
    <property type="entry name" value="DotU"/>
    <property type="match status" value="1"/>
</dbReference>
<evidence type="ECO:0000259" key="2">
    <source>
        <dbReference type="Pfam" id="PF09850"/>
    </source>
</evidence>
<accession>A0A3M4LPC2</accession>
<dbReference type="PANTHER" id="PTHR38033">
    <property type="entry name" value="MEMBRANE PROTEIN-RELATED"/>
    <property type="match status" value="1"/>
</dbReference>
<dbReference type="PANTHER" id="PTHR38033:SF1">
    <property type="entry name" value="DOTU FAMILY TYPE IV_VI SECRETION SYSTEM PROTEIN"/>
    <property type="match status" value="1"/>
</dbReference>
<keyword evidence="1" id="KW-0812">Transmembrane</keyword>